<evidence type="ECO:0000313" key="3">
    <source>
        <dbReference type="Proteomes" id="UP001556367"/>
    </source>
</evidence>
<proteinExistence type="predicted"/>
<feature type="compositionally biased region" description="Basic and acidic residues" evidence="1">
    <location>
        <begin position="165"/>
        <end position="191"/>
    </location>
</feature>
<reference evidence="3" key="1">
    <citation type="submission" date="2024-06" db="EMBL/GenBank/DDBJ databases">
        <title>Multi-omics analyses provide insights into the biosynthesis of the anticancer antibiotic pleurotin in Hohenbuehelia grisea.</title>
        <authorList>
            <person name="Weaver J.A."/>
            <person name="Alberti F."/>
        </authorList>
    </citation>
    <scope>NUCLEOTIDE SEQUENCE [LARGE SCALE GENOMIC DNA]</scope>
    <source>
        <strain evidence="3">T-177</strain>
    </source>
</reference>
<dbReference type="Proteomes" id="UP001556367">
    <property type="component" value="Unassembled WGS sequence"/>
</dbReference>
<protein>
    <submittedName>
        <fullName evidence="2">Uncharacterized protein</fullName>
    </submittedName>
</protein>
<comment type="caution">
    <text evidence="2">The sequence shown here is derived from an EMBL/GenBank/DDBJ whole genome shotgun (WGS) entry which is preliminary data.</text>
</comment>
<gene>
    <name evidence="2" type="ORF">HGRIS_013834</name>
</gene>
<accession>A0ABR3IX12</accession>
<organism evidence="2 3">
    <name type="scientific">Hohenbuehelia grisea</name>
    <dbReference type="NCBI Taxonomy" id="104357"/>
    <lineage>
        <taxon>Eukaryota</taxon>
        <taxon>Fungi</taxon>
        <taxon>Dikarya</taxon>
        <taxon>Basidiomycota</taxon>
        <taxon>Agaricomycotina</taxon>
        <taxon>Agaricomycetes</taxon>
        <taxon>Agaricomycetidae</taxon>
        <taxon>Agaricales</taxon>
        <taxon>Pleurotineae</taxon>
        <taxon>Pleurotaceae</taxon>
        <taxon>Hohenbuehelia</taxon>
    </lineage>
</organism>
<feature type="compositionally biased region" description="Polar residues" evidence="1">
    <location>
        <begin position="199"/>
        <end position="225"/>
    </location>
</feature>
<feature type="region of interest" description="Disordered" evidence="1">
    <location>
        <begin position="156"/>
        <end position="382"/>
    </location>
</feature>
<feature type="compositionally biased region" description="Basic and acidic residues" evidence="1">
    <location>
        <begin position="372"/>
        <end position="382"/>
    </location>
</feature>
<dbReference type="EMBL" id="JASNQZ010000015">
    <property type="protein sequence ID" value="KAL0947756.1"/>
    <property type="molecule type" value="Genomic_DNA"/>
</dbReference>
<evidence type="ECO:0000256" key="1">
    <source>
        <dbReference type="SAM" id="MobiDB-lite"/>
    </source>
</evidence>
<evidence type="ECO:0000313" key="2">
    <source>
        <dbReference type="EMBL" id="KAL0947756.1"/>
    </source>
</evidence>
<name>A0ABR3IX12_9AGAR</name>
<feature type="region of interest" description="Disordered" evidence="1">
    <location>
        <begin position="1"/>
        <end position="76"/>
    </location>
</feature>
<feature type="compositionally biased region" description="Basic and acidic residues" evidence="1">
    <location>
        <begin position="16"/>
        <end position="28"/>
    </location>
</feature>
<keyword evidence="3" id="KW-1185">Reference proteome</keyword>
<sequence length="382" mass="43064">MSTPSLKNTVVGDVSATRRENPTDHVDPSHVPLAENADVGDHAAQSTATNSSKRSPPTRLLPQKCRAEKEAQARHSIARERKRFVVTRNRARLHDIQRYMVDGVMEQQRKTAEKARRVKTKMRTYAEEEEDRANQEKRTAYEQKKLRLAAEREHQLAEARQNANARHDVDAKRRAREEKRWNRINAKEQRKLKVKASLQARSSTRNMPSQSTTRGATMLSGQQSYAMHGSENARPRSLPKMHDTRPTPDLSFPQHRDAAKGAARTQGRRERLLEKRQLENIVNSDGDFHQPGGRILSGFSDPASSKKPETKSNNKKRKNQDAARAAQTSLKDSASGTSSSGVTTAPTQGRAHRFKKRAQNDHHASDPIANTHCERRPRGNGL</sequence>
<feature type="compositionally biased region" description="Basic and acidic residues" evidence="1">
    <location>
        <begin position="267"/>
        <end position="278"/>
    </location>
</feature>
<feature type="compositionally biased region" description="Low complexity" evidence="1">
    <location>
        <begin position="328"/>
        <end position="347"/>
    </location>
</feature>
<feature type="compositionally biased region" description="Polar residues" evidence="1">
    <location>
        <begin position="44"/>
        <end position="55"/>
    </location>
</feature>
<feature type="compositionally biased region" description="Basic and acidic residues" evidence="1">
    <location>
        <begin position="65"/>
        <end position="76"/>
    </location>
</feature>